<dbReference type="FunFam" id="3.40.50.1820:FF:000028">
    <property type="entry name" value="S9 family peptidase"/>
    <property type="match status" value="1"/>
</dbReference>
<reference evidence="6 7" key="1">
    <citation type="submission" date="2015-11" db="EMBL/GenBank/DDBJ databases">
        <title>Genome sequence of Pyrodictium occultum PL-19, a marine hyperthermophilic archaeon isolated from Volcano, Italy.</title>
        <authorList>
            <person name="Utturkar S."/>
            <person name="Huber H."/>
            <person name="Leptihn S."/>
            <person name="Brown S."/>
            <person name="Stetter K.O."/>
            <person name="Podar M."/>
        </authorList>
    </citation>
    <scope>NUCLEOTIDE SEQUENCE [LARGE SCALE GENOMIC DNA]</scope>
    <source>
        <strain evidence="6 7">PL-19</strain>
    </source>
</reference>
<proteinExistence type="inferred from homology"/>
<dbReference type="AlphaFoldDB" id="A0A0V8RTT0"/>
<dbReference type="EMBL" id="LNTB01000001">
    <property type="protein sequence ID" value="KSW11477.1"/>
    <property type="molecule type" value="Genomic_DNA"/>
</dbReference>
<dbReference type="GO" id="GO:0004252">
    <property type="term" value="F:serine-type endopeptidase activity"/>
    <property type="evidence" value="ECO:0007669"/>
    <property type="project" value="TreeGrafter"/>
</dbReference>
<keyword evidence="3" id="KW-0378">Hydrolase</keyword>
<organism evidence="6 7">
    <name type="scientific">Pyrodictium occultum</name>
    <dbReference type="NCBI Taxonomy" id="2309"/>
    <lineage>
        <taxon>Archaea</taxon>
        <taxon>Thermoproteota</taxon>
        <taxon>Thermoprotei</taxon>
        <taxon>Desulfurococcales</taxon>
        <taxon>Pyrodictiaceae</taxon>
        <taxon>Pyrodictium</taxon>
    </lineage>
</organism>
<dbReference type="STRING" id="2309.CF15_01095"/>
<keyword evidence="2" id="KW-0645">Protease</keyword>
<evidence type="ECO:0000256" key="2">
    <source>
        <dbReference type="ARBA" id="ARBA00022670"/>
    </source>
</evidence>
<dbReference type="InterPro" id="IPR029058">
    <property type="entry name" value="AB_hydrolase_fold"/>
</dbReference>
<protein>
    <recommendedName>
        <fullName evidence="5">Peptidase S9 prolyl oligopeptidase catalytic domain-containing protein</fullName>
    </recommendedName>
</protein>
<sequence>MAPQAGAKRLTPESLDGLVLVSNPAVAGSGGYVLYTVARVSLETDSYESSIEAVKLSDGERLVLQSGPRDSCPVPAPAGSRYVFTRRAEARRGQKQRLPGLELRTASIEAPGASRLLARVDGLVSLSWSPSGDLAAAAIPVGRPDEDVKEVETLPVWFNGKGFVYRTRVEPFILDADSGAMERMELGLDWLQVSDVAWSPDGRRIAISVATDMLKPYLLDVYIYDVEKGDARRIASGLMGYGELAWSPDGRMLAYLGHRGERGFASHQKVWLLDPETGRMECLTCSLDRNAANTVNSDVRFQSCLKHLQWTSRGILFQVSDAGRVLLYRVQPGMRPEPVLDPGEAVVDEFHAAGDGSVIAYTLMTPVEPKELYVLQGGGPRRLTRYAEAWRRRYRLARPTGFSFRASDGAVVEGWVLRPPEGVEARGWVLYIHGGPKTMWGYGFMHEFHVLASNGYTVVYINPRGSDGYSEEFADIRCGYGERDYMDLMEAARYAVERLGLPRDKAAVMGGSYGGFMTNWIIGHTDFFKAAVTMRSISNWISMYGTTDIGWFFVEDQLCCTPWRSPETCWEKSPLRYADRARTPTLIIHSSEDYRCWLDQALQLYTALKVHGVETKLAIFPGENHDLSRSGKPRHRVKRLQLILDWLDRHLAGEKPGGAGAGGG</sequence>
<dbReference type="Proteomes" id="UP000053352">
    <property type="component" value="Unassembled WGS sequence"/>
</dbReference>
<comment type="similarity">
    <text evidence="1">Belongs to the peptidase S9C family.</text>
</comment>
<accession>A0A0V8RTT0</accession>
<dbReference type="Pfam" id="PF07676">
    <property type="entry name" value="PD40"/>
    <property type="match status" value="2"/>
</dbReference>
<dbReference type="InterPro" id="IPR001375">
    <property type="entry name" value="Peptidase_S9_cat"/>
</dbReference>
<dbReference type="PANTHER" id="PTHR42776:SF27">
    <property type="entry name" value="DIPEPTIDYL PEPTIDASE FAMILY MEMBER 6"/>
    <property type="match status" value="1"/>
</dbReference>
<gene>
    <name evidence="6" type="ORF">CF15_01095</name>
</gene>
<dbReference type="PANTHER" id="PTHR42776">
    <property type="entry name" value="SERINE PEPTIDASE S9 FAMILY MEMBER"/>
    <property type="match status" value="1"/>
</dbReference>
<evidence type="ECO:0000256" key="1">
    <source>
        <dbReference type="ARBA" id="ARBA00010040"/>
    </source>
</evidence>
<dbReference type="SUPFAM" id="SSF82171">
    <property type="entry name" value="DPP6 N-terminal domain-like"/>
    <property type="match status" value="1"/>
</dbReference>
<dbReference type="InterPro" id="IPR011042">
    <property type="entry name" value="6-blade_b-propeller_TolB-like"/>
</dbReference>
<dbReference type="SUPFAM" id="SSF53474">
    <property type="entry name" value="alpha/beta-Hydrolases"/>
    <property type="match status" value="1"/>
</dbReference>
<evidence type="ECO:0000256" key="4">
    <source>
        <dbReference type="ARBA" id="ARBA00022825"/>
    </source>
</evidence>
<evidence type="ECO:0000256" key="3">
    <source>
        <dbReference type="ARBA" id="ARBA00022801"/>
    </source>
</evidence>
<feature type="domain" description="Peptidase S9 prolyl oligopeptidase catalytic" evidence="5">
    <location>
        <begin position="443"/>
        <end position="652"/>
    </location>
</feature>
<comment type="caution">
    <text evidence="6">The sequence shown here is derived from an EMBL/GenBank/DDBJ whole genome shotgun (WGS) entry which is preliminary data.</text>
</comment>
<keyword evidence="4" id="KW-0720">Serine protease</keyword>
<dbReference type="GO" id="GO:0006508">
    <property type="term" value="P:proteolysis"/>
    <property type="evidence" value="ECO:0007669"/>
    <property type="project" value="UniProtKB-KW"/>
</dbReference>
<dbReference type="Gene3D" id="2.120.10.30">
    <property type="entry name" value="TolB, C-terminal domain"/>
    <property type="match status" value="1"/>
</dbReference>
<evidence type="ECO:0000313" key="7">
    <source>
        <dbReference type="Proteomes" id="UP000053352"/>
    </source>
</evidence>
<name>A0A0V8RTT0_PYROC</name>
<keyword evidence="7" id="KW-1185">Reference proteome</keyword>
<dbReference type="Gene3D" id="3.40.50.1820">
    <property type="entry name" value="alpha/beta hydrolase"/>
    <property type="match status" value="1"/>
</dbReference>
<dbReference type="Pfam" id="PF00326">
    <property type="entry name" value="Peptidase_S9"/>
    <property type="match status" value="1"/>
</dbReference>
<evidence type="ECO:0000259" key="5">
    <source>
        <dbReference type="Pfam" id="PF00326"/>
    </source>
</evidence>
<dbReference type="InterPro" id="IPR011659">
    <property type="entry name" value="WD40"/>
</dbReference>
<evidence type="ECO:0000313" key="6">
    <source>
        <dbReference type="EMBL" id="KSW11477.1"/>
    </source>
</evidence>